<gene>
    <name evidence="1" type="ORF">PR048_028763</name>
</gene>
<dbReference type="EMBL" id="JARBHB010000013">
    <property type="protein sequence ID" value="KAJ8869755.1"/>
    <property type="molecule type" value="Genomic_DNA"/>
</dbReference>
<keyword evidence="2" id="KW-1185">Reference proteome</keyword>
<name>A0ABQ9GBG2_9NEOP</name>
<organism evidence="1 2">
    <name type="scientific">Dryococelus australis</name>
    <dbReference type="NCBI Taxonomy" id="614101"/>
    <lineage>
        <taxon>Eukaryota</taxon>
        <taxon>Metazoa</taxon>
        <taxon>Ecdysozoa</taxon>
        <taxon>Arthropoda</taxon>
        <taxon>Hexapoda</taxon>
        <taxon>Insecta</taxon>
        <taxon>Pterygota</taxon>
        <taxon>Neoptera</taxon>
        <taxon>Polyneoptera</taxon>
        <taxon>Phasmatodea</taxon>
        <taxon>Verophasmatodea</taxon>
        <taxon>Anareolatae</taxon>
        <taxon>Phasmatidae</taxon>
        <taxon>Eurycanthinae</taxon>
        <taxon>Dryococelus</taxon>
    </lineage>
</organism>
<evidence type="ECO:0000313" key="1">
    <source>
        <dbReference type="EMBL" id="KAJ8869755.1"/>
    </source>
</evidence>
<protein>
    <recommendedName>
        <fullName evidence="3">Transposase</fullName>
    </recommendedName>
</protein>
<evidence type="ECO:0000313" key="2">
    <source>
        <dbReference type="Proteomes" id="UP001159363"/>
    </source>
</evidence>
<reference evidence="1 2" key="1">
    <citation type="submission" date="2023-02" db="EMBL/GenBank/DDBJ databases">
        <title>LHISI_Scaffold_Assembly.</title>
        <authorList>
            <person name="Stuart O.P."/>
            <person name="Cleave R."/>
            <person name="Magrath M.J.L."/>
            <person name="Mikheyev A.S."/>
        </authorList>
    </citation>
    <scope>NUCLEOTIDE SEQUENCE [LARGE SCALE GENOMIC DNA]</scope>
    <source>
        <strain evidence="1">Daus_M_001</strain>
        <tissue evidence="1">Leg muscle</tissue>
    </source>
</reference>
<comment type="caution">
    <text evidence="1">The sequence shown here is derived from an EMBL/GenBank/DDBJ whole genome shotgun (WGS) entry which is preliminary data.</text>
</comment>
<dbReference type="Proteomes" id="UP001159363">
    <property type="component" value="Chromosome 12"/>
</dbReference>
<accession>A0ABQ9GBG2</accession>
<sequence length="119" mass="13755">MTRSQICLFAFQICDERGISHCFSNNKASKDWLYGFMRRNNDIVENLSYGRLMRFNKEIVGAHFELLGKTLDKMNLHNQPPLIYNVDDTGLQSAYNCSQLVLVEKGFKRVHAATHGEKR</sequence>
<proteinExistence type="predicted"/>
<evidence type="ECO:0008006" key="3">
    <source>
        <dbReference type="Google" id="ProtNLM"/>
    </source>
</evidence>